<comment type="caution">
    <text evidence="1">The sequence shown here is derived from an EMBL/GenBank/DDBJ whole genome shotgun (WGS) entry which is preliminary data.</text>
</comment>
<proteinExistence type="predicted"/>
<keyword evidence="2" id="KW-1185">Reference proteome</keyword>
<organism evidence="1 2">
    <name type="scientific">Cohnella lupini</name>
    <dbReference type="NCBI Taxonomy" id="1294267"/>
    <lineage>
        <taxon>Bacteria</taxon>
        <taxon>Bacillati</taxon>
        <taxon>Bacillota</taxon>
        <taxon>Bacilli</taxon>
        <taxon>Bacillales</taxon>
        <taxon>Paenibacillaceae</taxon>
        <taxon>Cohnella</taxon>
    </lineage>
</organism>
<dbReference type="InterPro" id="IPR025622">
    <property type="entry name" value="YqzE"/>
</dbReference>
<sequence length="76" mass="9114">MDGSEYLKYVTEQVVSYMDTPADENEKKHKKVSREPWLTKWFGVAPMGLMMWWNNRVDKKNKTHPEVRSLDQKRTL</sequence>
<dbReference type="OrthoDB" id="2691835at2"/>
<dbReference type="Proteomes" id="UP000256869">
    <property type="component" value="Unassembled WGS sequence"/>
</dbReference>
<name>A0A3D9I526_9BACL</name>
<reference evidence="1 2" key="1">
    <citation type="submission" date="2018-07" db="EMBL/GenBank/DDBJ databases">
        <title>Genomic Encyclopedia of Type Strains, Phase III (KMG-III): the genomes of soil and plant-associated and newly described type strains.</title>
        <authorList>
            <person name="Whitman W."/>
        </authorList>
    </citation>
    <scope>NUCLEOTIDE SEQUENCE [LARGE SCALE GENOMIC DNA]</scope>
    <source>
        <strain evidence="1 2">CECT 8236</strain>
    </source>
</reference>
<evidence type="ECO:0000313" key="2">
    <source>
        <dbReference type="Proteomes" id="UP000256869"/>
    </source>
</evidence>
<protein>
    <submittedName>
        <fullName evidence="1">YqzE-like protein</fullName>
    </submittedName>
</protein>
<dbReference type="AlphaFoldDB" id="A0A3D9I526"/>
<accession>A0A3D9I526</accession>
<dbReference type="RefSeq" id="WP_115994503.1">
    <property type="nucleotide sequence ID" value="NZ_QRDY01000014.1"/>
</dbReference>
<evidence type="ECO:0000313" key="1">
    <source>
        <dbReference type="EMBL" id="RED56286.1"/>
    </source>
</evidence>
<dbReference type="Pfam" id="PF14038">
    <property type="entry name" value="YqzE"/>
    <property type="match status" value="1"/>
</dbReference>
<gene>
    <name evidence="1" type="ORF">DFP95_11461</name>
</gene>
<dbReference type="EMBL" id="QRDY01000014">
    <property type="protein sequence ID" value="RED56286.1"/>
    <property type="molecule type" value="Genomic_DNA"/>
</dbReference>